<dbReference type="RefSeq" id="WP_016175066.1">
    <property type="nucleotide sequence ID" value="NZ_KE136389.1"/>
</dbReference>
<sequence length="350" mass="41017">MHLFEALEWSNWKNLSIEVKNQVINQVLMYFVSPLKRISDVEYKEFELAGVKCGTFECSIDGERFVLVPGSKEVILGWDLGTQGLPVTVWDKKAIHVDTHFETIVANYGLENGEDWDIFVNESTSALRKVSIPPMLIQKEALPAGTKFIGQLDTITGEFQGLVEQFAPIEENLRQHFKQPTNFEESLMWQLPTQIFEKDSFYALLHPADETYRIYRHQTCTLNTWRRYLHQQMFDLLDEDQWEYAVGAGTRKLFRWGTELDEEINYYGKQVTKKMHQENMFGLLFDVQHTRWEITDSNRLKLEKQADVGIPLFDKLPLSSYYRSRKILAEEEILDPCDFLYRKVIVIAHQ</sequence>
<proteinExistence type="predicted"/>
<organism evidence="2 3">
    <name type="scientific">Enterococcus saccharolyticus subsp. saccharolyticus ATCC 43076</name>
    <dbReference type="NCBI Taxonomy" id="1139996"/>
    <lineage>
        <taxon>Bacteria</taxon>
        <taxon>Bacillati</taxon>
        <taxon>Bacillota</taxon>
        <taxon>Bacilli</taxon>
        <taxon>Lactobacillales</taxon>
        <taxon>Enterococcaceae</taxon>
        <taxon>Enterococcus</taxon>
    </lineage>
</organism>
<feature type="domain" description="DUF7278" evidence="1">
    <location>
        <begin position="147"/>
        <end position="216"/>
    </location>
</feature>
<reference evidence="2 3" key="1">
    <citation type="submission" date="2013-03" db="EMBL/GenBank/DDBJ databases">
        <title>The Genome Sequence of Enterococcus saccharolyticus ATCC_43076 (Illumina only assembly).</title>
        <authorList>
            <consortium name="The Broad Institute Genomics Platform"/>
            <consortium name="The Broad Institute Genome Sequencing Center for Infectious Disease"/>
            <person name="Earl A."/>
            <person name="Russ C."/>
            <person name="Gilmore M."/>
            <person name="Surin D."/>
            <person name="Walker B."/>
            <person name="Young S."/>
            <person name="Zeng Q."/>
            <person name="Gargeya S."/>
            <person name="Fitzgerald M."/>
            <person name="Haas B."/>
            <person name="Abouelleil A."/>
            <person name="Allen A.W."/>
            <person name="Alvarado L."/>
            <person name="Arachchi H.M."/>
            <person name="Berlin A.M."/>
            <person name="Chapman S.B."/>
            <person name="Gainer-Dewar J."/>
            <person name="Goldberg J."/>
            <person name="Griggs A."/>
            <person name="Gujja S."/>
            <person name="Hansen M."/>
            <person name="Howarth C."/>
            <person name="Imamovic A."/>
            <person name="Ireland A."/>
            <person name="Larimer J."/>
            <person name="McCowan C."/>
            <person name="Murphy C."/>
            <person name="Pearson M."/>
            <person name="Poon T.W."/>
            <person name="Priest M."/>
            <person name="Roberts A."/>
            <person name="Saif S."/>
            <person name="Shea T."/>
            <person name="Sisk P."/>
            <person name="Sykes S."/>
            <person name="Wortman J."/>
            <person name="Nusbaum C."/>
            <person name="Birren B."/>
        </authorList>
    </citation>
    <scope>NUCLEOTIDE SEQUENCE [LARGE SCALE GENOMIC DNA]</scope>
    <source>
        <strain evidence="2 3">ATCC 43076</strain>
    </source>
</reference>
<comment type="caution">
    <text evidence="2">The sequence shown here is derived from an EMBL/GenBank/DDBJ whole genome shotgun (WGS) entry which is preliminary data.</text>
</comment>
<dbReference type="HOGENOM" id="CLU_068022_0_0_9"/>
<protein>
    <recommendedName>
        <fullName evidence="1">DUF7278 domain-containing protein</fullName>
    </recommendedName>
</protein>
<dbReference type="EMBL" id="AHYT01000004">
    <property type="protein sequence ID" value="EOT29317.1"/>
    <property type="molecule type" value="Genomic_DNA"/>
</dbReference>
<dbReference type="Proteomes" id="UP000014136">
    <property type="component" value="Unassembled WGS sequence"/>
</dbReference>
<dbReference type="eggNOG" id="COG1262">
    <property type="taxonomic scope" value="Bacteria"/>
</dbReference>
<dbReference type="AlphaFoldDB" id="S0NT59"/>
<evidence type="ECO:0000313" key="3">
    <source>
        <dbReference type="Proteomes" id="UP000014136"/>
    </source>
</evidence>
<keyword evidence="3" id="KW-1185">Reference proteome</keyword>
<evidence type="ECO:0000313" key="2">
    <source>
        <dbReference type="EMBL" id="EOT29317.1"/>
    </source>
</evidence>
<evidence type="ECO:0000259" key="1">
    <source>
        <dbReference type="Pfam" id="PF23944"/>
    </source>
</evidence>
<dbReference type="Pfam" id="PF23944">
    <property type="entry name" value="DUF7278"/>
    <property type="match status" value="1"/>
</dbReference>
<name>S0NT59_9ENTE</name>
<gene>
    <name evidence="2" type="ORF">OMQ_01269</name>
</gene>
<dbReference type="STRING" id="41997.RV16_GL000299"/>
<accession>S0NT59</accession>
<dbReference type="PATRIC" id="fig|1139996.3.peg.1249"/>
<dbReference type="InterPro" id="IPR055702">
    <property type="entry name" value="DUF7278"/>
</dbReference>
<dbReference type="OrthoDB" id="4050476at2"/>